<dbReference type="InterPro" id="IPR056306">
    <property type="entry name" value="Ig-CFAP74_2nd"/>
</dbReference>
<evidence type="ECO:0000259" key="1">
    <source>
        <dbReference type="Pfam" id="PF24770"/>
    </source>
</evidence>
<dbReference type="KEGG" id="pmrn:116950578"/>
<dbReference type="Pfam" id="PF24771">
    <property type="entry name" value="Ig_CFAP74_1st"/>
    <property type="match status" value="1"/>
</dbReference>
<dbReference type="AlphaFoldDB" id="A0AAJ7TUI1"/>
<sequence>MSEHLEDSVSVRFKPPGQMSAGMSFELMVTFEATKNEDLNGELQFAAQSGPFTVPVQCTTKKCDVTVDRSKIDFGTHVVGETIRRTFTLVNRGALGTRFRFVKADYKEAQQVRAAPRGCVAVPAHSKALKAHALP</sequence>
<dbReference type="PANTHER" id="PTHR22538:SF0">
    <property type="entry name" value="CILIA- AND FLAGELLA-ASSOCIATED PROTEIN 74"/>
    <property type="match status" value="1"/>
</dbReference>
<evidence type="ECO:0000313" key="2">
    <source>
        <dbReference type="Proteomes" id="UP001318040"/>
    </source>
</evidence>
<reference evidence="3" key="1">
    <citation type="submission" date="2025-08" db="UniProtKB">
        <authorList>
            <consortium name="RefSeq"/>
        </authorList>
    </citation>
    <scope>IDENTIFICATION</scope>
    <source>
        <tissue evidence="3">Sperm</tissue>
    </source>
</reference>
<name>A0AAJ7TUI1_PETMA</name>
<gene>
    <name evidence="3" type="primary">LOC116950578</name>
</gene>
<feature type="domain" description="CFAP74 second Ig-like" evidence="1">
    <location>
        <begin position="66"/>
        <end position="113"/>
    </location>
</feature>
<organism evidence="2 3">
    <name type="scientific">Petromyzon marinus</name>
    <name type="common">Sea lamprey</name>
    <dbReference type="NCBI Taxonomy" id="7757"/>
    <lineage>
        <taxon>Eukaryota</taxon>
        <taxon>Metazoa</taxon>
        <taxon>Chordata</taxon>
        <taxon>Craniata</taxon>
        <taxon>Vertebrata</taxon>
        <taxon>Cyclostomata</taxon>
        <taxon>Hyperoartia</taxon>
        <taxon>Petromyzontiformes</taxon>
        <taxon>Petromyzontidae</taxon>
        <taxon>Petromyzon</taxon>
    </lineage>
</organism>
<dbReference type="Proteomes" id="UP001318040">
    <property type="component" value="Chromosome 39"/>
</dbReference>
<proteinExistence type="predicted"/>
<accession>A0AAJ7TUI1</accession>
<dbReference type="PANTHER" id="PTHR22538">
    <property type="entry name" value="CILIA- AND FLAGELLA-ASSOCIATED PROTEIN 74"/>
    <property type="match status" value="1"/>
</dbReference>
<evidence type="ECO:0000313" key="3">
    <source>
        <dbReference type="RefSeq" id="XP_032824368.1"/>
    </source>
</evidence>
<dbReference type="RefSeq" id="XP_032824368.1">
    <property type="nucleotide sequence ID" value="XM_032968477.1"/>
</dbReference>
<dbReference type="Gene3D" id="2.60.40.10">
    <property type="entry name" value="Immunoglobulins"/>
    <property type="match status" value="1"/>
</dbReference>
<protein>
    <submittedName>
        <fullName evidence="3">Cilia- and flagella-associated protein 74-like</fullName>
    </submittedName>
</protein>
<keyword evidence="2" id="KW-1185">Reference proteome</keyword>
<dbReference type="Pfam" id="PF24770">
    <property type="entry name" value="Ig-CFAP74_2"/>
    <property type="match status" value="1"/>
</dbReference>
<dbReference type="InterPro" id="IPR013783">
    <property type="entry name" value="Ig-like_fold"/>
</dbReference>